<protein>
    <recommendedName>
        <fullName evidence="17">ADP-ribosylhydrolase ARH3</fullName>
        <ecNumber evidence="7">3.2.1.143</ecNumber>
    </recommendedName>
    <alternativeName>
        <fullName evidence="18">ADP-ribose glycohydrolase ARH3</fullName>
    </alternativeName>
    <alternativeName>
        <fullName evidence="19">ADP-ribosylhydrolase 3</fullName>
    </alternativeName>
    <alternativeName>
        <fullName evidence="22">O-acetyl-ADP-ribose deacetylase ARH3</fullName>
    </alternativeName>
    <alternativeName>
        <fullName evidence="23">Poly(ADP-ribose) glycohydrolase ARH3</fullName>
    </alternativeName>
    <alternativeName>
        <fullName evidence="21">[Protein ADP-ribosylarginine] hydrolase-like protein 2</fullName>
    </alternativeName>
    <alternativeName>
        <fullName evidence="20">[Protein ADP-ribosylserine] hydrolase</fullName>
    </alternativeName>
</protein>
<comment type="catalytic activity">
    <reaction evidence="24">
        <text>alpha-NAD(+) + H2O = ADP-D-ribose + nicotinamide + H(+)</text>
        <dbReference type="Rhea" id="RHEA:68792"/>
        <dbReference type="ChEBI" id="CHEBI:15377"/>
        <dbReference type="ChEBI" id="CHEBI:15378"/>
        <dbReference type="ChEBI" id="CHEBI:17154"/>
        <dbReference type="ChEBI" id="CHEBI:57967"/>
        <dbReference type="ChEBI" id="CHEBI:77017"/>
    </reaction>
</comment>
<dbReference type="GO" id="GO:0005759">
    <property type="term" value="C:mitochondrial matrix"/>
    <property type="evidence" value="ECO:0007669"/>
    <property type="project" value="UniProtKB-SubCell"/>
</dbReference>
<evidence type="ECO:0000256" key="12">
    <source>
        <dbReference type="ARBA" id="ARBA00022801"/>
    </source>
</evidence>
<dbReference type="PANTHER" id="PTHR16222">
    <property type="entry name" value="ADP-RIBOSYLGLYCOHYDROLASE"/>
    <property type="match status" value="1"/>
</dbReference>
<dbReference type="Proteomes" id="UP001497497">
    <property type="component" value="Unassembled WGS sequence"/>
</dbReference>
<dbReference type="EC" id="3.2.1.143" evidence="7"/>
<keyword evidence="8" id="KW-0158">Chromosome</keyword>
<evidence type="ECO:0000256" key="8">
    <source>
        <dbReference type="ARBA" id="ARBA00022454"/>
    </source>
</evidence>
<evidence type="ECO:0000256" key="14">
    <source>
        <dbReference type="ARBA" id="ARBA00023128"/>
    </source>
</evidence>
<evidence type="ECO:0000313" key="26">
    <source>
        <dbReference type="EMBL" id="CAL1543286.1"/>
    </source>
</evidence>
<feature type="binding site" evidence="25">
    <location>
        <position position="74"/>
    </location>
    <ligand>
        <name>Mg(2+)</name>
        <dbReference type="ChEBI" id="CHEBI:18420"/>
        <label>1</label>
    </ligand>
</feature>
<evidence type="ECO:0000256" key="1">
    <source>
        <dbReference type="ARBA" id="ARBA00004123"/>
    </source>
</evidence>
<evidence type="ECO:0000256" key="22">
    <source>
        <dbReference type="ARBA" id="ARBA00043187"/>
    </source>
</evidence>
<reference evidence="26 27" key="1">
    <citation type="submission" date="2024-04" db="EMBL/GenBank/DDBJ databases">
        <authorList>
            <consortium name="Genoscope - CEA"/>
            <person name="William W."/>
        </authorList>
    </citation>
    <scope>NUCLEOTIDE SEQUENCE [LARGE SCALE GENOMIC DNA]</scope>
</reference>
<dbReference type="InterPro" id="IPR036705">
    <property type="entry name" value="Ribosyl_crysJ1_sf"/>
</dbReference>
<comment type="cofactor">
    <cofactor evidence="25">
        <name>Mg(2+)</name>
        <dbReference type="ChEBI" id="CHEBI:18420"/>
    </cofactor>
    <text evidence="25">Binds 2 magnesium ions per subunit.</text>
</comment>
<feature type="binding site" evidence="25">
    <location>
        <position position="328"/>
    </location>
    <ligand>
        <name>Mg(2+)</name>
        <dbReference type="ChEBI" id="CHEBI:18420"/>
        <label>1</label>
    </ligand>
</feature>
<sequence length="378" mass="41075">MATKLMDKILLSRFKGCLVGGVVGDCIGALYEGLSHVKTNDLIERINKLEKDRQTQREHGTKPAEKYGFSYTDDTAMARSVAGSLIDKGQFDAPDMGKRFAEEYFREPDRGYGGSIAAVFDGIRDTNTTDVYQPASKQFEGSGSYGNGGAMRIAPAALFTFCDNNATKLISLVSSITRLTHTNHLAIHGAILVALAVDQSLRLPQDTAVDCDEFIEALIIKLRPLEEEHDKSSMGPPPLKKNSKRVLDASATPYCAKLKRIKEMLKEPNLKTATVVEELGTDVSALGSVPAAVLCFLKAAIQNIPKLKDHNKFSQTVLYAITLGGDTDTVATMAGAMAGALYGMEAIPESWRYYCEGVADAETMAEHFFNMTQAPTVQ</sequence>
<evidence type="ECO:0000256" key="15">
    <source>
        <dbReference type="ARBA" id="ARBA00023204"/>
    </source>
</evidence>
<comment type="subunit">
    <text evidence="6">Monomer.</text>
</comment>
<evidence type="ECO:0000256" key="20">
    <source>
        <dbReference type="ARBA" id="ARBA00042722"/>
    </source>
</evidence>
<evidence type="ECO:0000256" key="25">
    <source>
        <dbReference type="PIRSR" id="PIRSR605502-1"/>
    </source>
</evidence>
<dbReference type="PANTHER" id="PTHR16222:SF24">
    <property type="entry name" value="ADP-RIBOSYLHYDROLASE ARH3"/>
    <property type="match status" value="1"/>
</dbReference>
<evidence type="ECO:0000256" key="2">
    <source>
        <dbReference type="ARBA" id="ARBA00004286"/>
    </source>
</evidence>
<keyword evidence="13 25" id="KW-0460">Magnesium</keyword>
<name>A0AAV2IAW2_LYMST</name>
<evidence type="ECO:0000256" key="7">
    <source>
        <dbReference type="ARBA" id="ARBA00012255"/>
    </source>
</evidence>
<dbReference type="Gene3D" id="1.10.4080.10">
    <property type="entry name" value="ADP-ribosylation/Crystallin J1"/>
    <property type="match status" value="1"/>
</dbReference>
<dbReference type="SUPFAM" id="SSF101478">
    <property type="entry name" value="ADP-ribosylglycohydrolase"/>
    <property type="match status" value="1"/>
</dbReference>
<evidence type="ECO:0000313" key="27">
    <source>
        <dbReference type="Proteomes" id="UP001497497"/>
    </source>
</evidence>
<dbReference type="GO" id="GO:0005694">
    <property type="term" value="C:chromosome"/>
    <property type="evidence" value="ECO:0007669"/>
    <property type="project" value="UniProtKB-SubCell"/>
</dbReference>
<dbReference type="InterPro" id="IPR050792">
    <property type="entry name" value="ADP-ribosylglycohydrolase"/>
</dbReference>
<dbReference type="GO" id="GO:0006281">
    <property type="term" value="P:DNA repair"/>
    <property type="evidence" value="ECO:0007669"/>
    <property type="project" value="UniProtKB-KW"/>
</dbReference>
<feature type="binding site" evidence="25">
    <location>
        <position position="72"/>
    </location>
    <ligand>
        <name>Mg(2+)</name>
        <dbReference type="ChEBI" id="CHEBI:18420"/>
        <label>1</label>
    </ligand>
</feature>
<evidence type="ECO:0000256" key="18">
    <source>
        <dbReference type="ARBA" id="ARBA00042398"/>
    </source>
</evidence>
<dbReference type="GO" id="GO:0004649">
    <property type="term" value="F:poly(ADP-ribose) glycohydrolase activity"/>
    <property type="evidence" value="ECO:0007669"/>
    <property type="project" value="UniProtKB-EC"/>
</dbReference>
<gene>
    <name evidence="26" type="ORF">GSLYS_00016820001</name>
</gene>
<keyword evidence="9" id="KW-0963">Cytoplasm</keyword>
<evidence type="ECO:0000256" key="17">
    <source>
        <dbReference type="ARBA" id="ARBA00041057"/>
    </source>
</evidence>
<evidence type="ECO:0000256" key="3">
    <source>
        <dbReference type="ARBA" id="ARBA00004305"/>
    </source>
</evidence>
<dbReference type="InterPro" id="IPR005502">
    <property type="entry name" value="Ribosyl_crysJ1"/>
</dbReference>
<comment type="subcellular location">
    <subcellularLocation>
        <location evidence="2">Chromosome</location>
    </subcellularLocation>
    <subcellularLocation>
        <location evidence="4">Cytoplasm</location>
    </subcellularLocation>
    <subcellularLocation>
        <location evidence="3">Mitochondrion matrix</location>
    </subcellularLocation>
    <subcellularLocation>
        <location evidence="1">Nucleus</location>
    </subcellularLocation>
</comment>
<dbReference type="EMBL" id="CAXITT010000538">
    <property type="protein sequence ID" value="CAL1543286.1"/>
    <property type="molecule type" value="Genomic_DNA"/>
</dbReference>
<keyword evidence="11" id="KW-0227">DNA damage</keyword>
<evidence type="ECO:0000256" key="6">
    <source>
        <dbReference type="ARBA" id="ARBA00011245"/>
    </source>
</evidence>
<proteinExistence type="inferred from homology"/>
<evidence type="ECO:0000256" key="9">
    <source>
        <dbReference type="ARBA" id="ARBA00022490"/>
    </source>
</evidence>
<feature type="binding site" evidence="25">
    <location>
        <position position="326"/>
    </location>
    <ligand>
        <name>Mg(2+)</name>
        <dbReference type="ChEBI" id="CHEBI:18420"/>
        <label>1</label>
    </ligand>
</feature>
<evidence type="ECO:0000256" key="11">
    <source>
        <dbReference type="ARBA" id="ARBA00022763"/>
    </source>
</evidence>
<evidence type="ECO:0000256" key="16">
    <source>
        <dbReference type="ARBA" id="ARBA00023242"/>
    </source>
</evidence>
<keyword evidence="12" id="KW-0378">Hydrolase</keyword>
<accession>A0AAV2IAW2</accession>
<dbReference type="FunFam" id="1.10.4080.10:FF:000001">
    <property type="entry name" value="ADP-ribose glycohydrolase ARH3"/>
    <property type="match status" value="1"/>
</dbReference>
<comment type="caution">
    <text evidence="26">The sequence shown here is derived from an EMBL/GenBank/DDBJ whole genome shotgun (WGS) entry which is preliminary data.</text>
</comment>
<evidence type="ECO:0000256" key="4">
    <source>
        <dbReference type="ARBA" id="ARBA00004496"/>
    </source>
</evidence>
<feature type="binding site" evidence="25">
    <location>
        <position position="73"/>
    </location>
    <ligand>
        <name>Mg(2+)</name>
        <dbReference type="ChEBI" id="CHEBI:18420"/>
        <label>1</label>
    </ligand>
</feature>
<dbReference type="GO" id="GO:0140290">
    <property type="term" value="P:peptidyl-serine ADP-deribosylation"/>
    <property type="evidence" value="ECO:0007669"/>
    <property type="project" value="UniProtKB-ARBA"/>
</dbReference>
<dbReference type="AlphaFoldDB" id="A0AAV2IAW2"/>
<evidence type="ECO:0000256" key="5">
    <source>
        <dbReference type="ARBA" id="ARBA00010702"/>
    </source>
</evidence>
<evidence type="ECO:0000256" key="24">
    <source>
        <dbReference type="ARBA" id="ARBA00049015"/>
    </source>
</evidence>
<evidence type="ECO:0000256" key="10">
    <source>
        <dbReference type="ARBA" id="ARBA00022723"/>
    </source>
</evidence>
<dbReference type="GO" id="GO:0046872">
    <property type="term" value="F:metal ion binding"/>
    <property type="evidence" value="ECO:0007669"/>
    <property type="project" value="UniProtKB-KW"/>
</dbReference>
<evidence type="ECO:0000256" key="23">
    <source>
        <dbReference type="ARBA" id="ARBA00043193"/>
    </source>
</evidence>
<feature type="binding site" evidence="25">
    <location>
        <position position="329"/>
    </location>
    <ligand>
        <name>Mg(2+)</name>
        <dbReference type="ChEBI" id="CHEBI:18420"/>
        <label>1</label>
    </ligand>
</feature>
<keyword evidence="10 25" id="KW-0479">Metal-binding</keyword>
<keyword evidence="27" id="KW-1185">Reference proteome</keyword>
<keyword evidence="14" id="KW-0496">Mitochondrion</keyword>
<dbReference type="Pfam" id="PF03747">
    <property type="entry name" value="ADP_ribosyl_GH"/>
    <property type="match status" value="1"/>
</dbReference>
<evidence type="ECO:0000256" key="21">
    <source>
        <dbReference type="ARBA" id="ARBA00042850"/>
    </source>
</evidence>
<evidence type="ECO:0000256" key="19">
    <source>
        <dbReference type="ARBA" id="ARBA00042471"/>
    </source>
</evidence>
<keyword evidence="15" id="KW-0234">DNA repair</keyword>
<keyword evidence="16" id="KW-0539">Nucleus</keyword>
<dbReference type="GO" id="GO:0005634">
    <property type="term" value="C:nucleus"/>
    <property type="evidence" value="ECO:0007669"/>
    <property type="project" value="UniProtKB-SubCell"/>
</dbReference>
<evidence type="ECO:0000256" key="13">
    <source>
        <dbReference type="ARBA" id="ARBA00022842"/>
    </source>
</evidence>
<comment type="similarity">
    <text evidence="5">Belongs to the ADP-ribosylglycohydrolase family.</text>
</comment>
<organism evidence="26 27">
    <name type="scientific">Lymnaea stagnalis</name>
    <name type="common">Great pond snail</name>
    <name type="synonym">Helix stagnalis</name>
    <dbReference type="NCBI Taxonomy" id="6523"/>
    <lineage>
        <taxon>Eukaryota</taxon>
        <taxon>Metazoa</taxon>
        <taxon>Spiralia</taxon>
        <taxon>Lophotrochozoa</taxon>
        <taxon>Mollusca</taxon>
        <taxon>Gastropoda</taxon>
        <taxon>Heterobranchia</taxon>
        <taxon>Euthyneura</taxon>
        <taxon>Panpulmonata</taxon>
        <taxon>Hygrophila</taxon>
        <taxon>Lymnaeoidea</taxon>
        <taxon>Lymnaeidae</taxon>
        <taxon>Lymnaea</taxon>
    </lineage>
</organism>